<dbReference type="AlphaFoldDB" id="A0A0V0QL70"/>
<keyword evidence="4" id="KW-1185">Reference proteome</keyword>
<sequence>MHRKRGISLIGNDSPKINKILDQQQIKQKQILNITQALFTDINSNTNGLQQENIKINTQNQLFNAQQTIQSDNIQTLSNRSLKASVISNNLGNQDDIQIIDKKQKNDEKLHPNQKNLDNIDINLQNFSTVKDKDSLNRTPDSNTKFNTENLNQSIQQFQNSPQELYNKNVQNGVNYHRSVQISPKNQNITNKYVYILNQNKINGQKLKISPKPQIQNLLKYQSVPVSPERDQYLKKQINLQQKFNQTQNNKKEIQFQIISDYQNIVQGTNHQIQQKDHNLNINKNNNFKNKDNNLNQKFNIKSNINQHESQNSFKNQINVQNLIQHNNQNQDNGNKTHIQNYNNNKDMSDENQQNDIEQNNSEIYTQMYKNIVQKNNLNKSAKQKQEIGQFENQINNLSQKVNLILERSKKLTENLQQSQNSQDNV</sequence>
<evidence type="ECO:0000256" key="1">
    <source>
        <dbReference type="SAM" id="Coils"/>
    </source>
</evidence>
<proteinExistence type="predicted"/>
<gene>
    <name evidence="3" type="ORF">PPERSA_04814</name>
</gene>
<feature type="compositionally biased region" description="Polar residues" evidence="2">
    <location>
        <begin position="327"/>
        <end position="346"/>
    </location>
</feature>
<organism evidence="3 4">
    <name type="scientific">Pseudocohnilembus persalinus</name>
    <name type="common">Ciliate</name>
    <dbReference type="NCBI Taxonomy" id="266149"/>
    <lineage>
        <taxon>Eukaryota</taxon>
        <taxon>Sar</taxon>
        <taxon>Alveolata</taxon>
        <taxon>Ciliophora</taxon>
        <taxon>Intramacronucleata</taxon>
        <taxon>Oligohymenophorea</taxon>
        <taxon>Scuticociliatia</taxon>
        <taxon>Philasterida</taxon>
        <taxon>Pseudocohnilembidae</taxon>
        <taxon>Pseudocohnilembus</taxon>
    </lineage>
</organism>
<dbReference type="InParanoid" id="A0A0V0QL70"/>
<dbReference type="EMBL" id="LDAU01000146">
    <property type="protein sequence ID" value="KRX03019.1"/>
    <property type="molecule type" value="Genomic_DNA"/>
</dbReference>
<feature type="region of interest" description="Disordered" evidence="2">
    <location>
        <begin position="327"/>
        <end position="353"/>
    </location>
</feature>
<name>A0A0V0QL70_PSEPJ</name>
<evidence type="ECO:0000313" key="3">
    <source>
        <dbReference type="EMBL" id="KRX03019.1"/>
    </source>
</evidence>
<evidence type="ECO:0000256" key="2">
    <source>
        <dbReference type="SAM" id="MobiDB-lite"/>
    </source>
</evidence>
<reference evidence="3 4" key="1">
    <citation type="journal article" date="2015" name="Sci. Rep.">
        <title>Genome of the facultative scuticociliatosis pathogen Pseudocohnilembus persalinus provides insight into its virulence through horizontal gene transfer.</title>
        <authorList>
            <person name="Xiong J."/>
            <person name="Wang G."/>
            <person name="Cheng J."/>
            <person name="Tian M."/>
            <person name="Pan X."/>
            <person name="Warren A."/>
            <person name="Jiang C."/>
            <person name="Yuan D."/>
            <person name="Miao W."/>
        </authorList>
    </citation>
    <scope>NUCLEOTIDE SEQUENCE [LARGE SCALE GENOMIC DNA]</scope>
    <source>
        <strain evidence="3">36N120E</strain>
    </source>
</reference>
<protein>
    <submittedName>
        <fullName evidence="3">Uncharacterized protein</fullName>
    </submittedName>
</protein>
<dbReference type="Proteomes" id="UP000054937">
    <property type="component" value="Unassembled WGS sequence"/>
</dbReference>
<evidence type="ECO:0000313" key="4">
    <source>
        <dbReference type="Proteomes" id="UP000054937"/>
    </source>
</evidence>
<feature type="coiled-coil region" evidence="1">
    <location>
        <begin position="381"/>
        <end position="415"/>
    </location>
</feature>
<comment type="caution">
    <text evidence="3">The sequence shown here is derived from an EMBL/GenBank/DDBJ whole genome shotgun (WGS) entry which is preliminary data.</text>
</comment>
<keyword evidence="1" id="KW-0175">Coiled coil</keyword>
<accession>A0A0V0QL70</accession>